<dbReference type="EMBL" id="OOGT01000034">
    <property type="protein sequence ID" value="SPL69922.1"/>
    <property type="molecule type" value="Genomic_DNA"/>
</dbReference>
<dbReference type="RefSeq" id="WP_121973438.1">
    <property type="nucleotide sequence ID" value="NZ_OOGT01000034.1"/>
</dbReference>
<dbReference type="GO" id="GO:0042276">
    <property type="term" value="P:error-prone translesion synthesis"/>
    <property type="evidence" value="ECO:0007669"/>
    <property type="project" value="TreeGrafter"/>
</dbReference>
<evidence type="ECO:0000313" key="8">
    <source>
        <dbReference type="Proteomes" id="UP000245974"/>
    </source>
</evidence>
<dbReference type="InterPro" id="IPR001126">
    <property type="entry name" value="UmuC"/>
</dbReference>
<sequence>MQQLFQHEIFALIDINNCYVSCERVFNPKLNGKPVVVLSNNDGCVVSRSNEAKALNISMAVPWYEIEQDALKAGVQVYSSNYELYGDMSRRFFNMLKSHFNEHDLEPYSIDECFIRLTSYTDTLDIEEYCRILVKKIDQYLGLPCCIGIGFSKTQAKLANHFAKKHTGFNQVCNLTNLDLCIFENLLLSTHVSEVWGIGRKISKQLKPYAIENCYDLTFANEHHLSRQFSVLLGRTIRELKGQSCIALDDPSIPSKRILSSRSFASPLSEKEILKQALVFHLNRAHKRLHLQQQLCACVHVSLYEKIRQPPYKKSVSHAIGLEYATDDLLTLTRIAMHQIDVLFKKNMHYVKIAIMFSALHPKQQHIDDLWQPIKHIQQRTNLMKTLNDAEKRFGIDCIQVGYHSNKKNWQMKQQYRSPRYTTRYNEILCIDDSHMAVTQKQ</sequence>
<dbReference type="InterPro" id="IPR043502">
    <property type="entry name" value="DNA/RNA_pol_sf"/>
</dbReference>
<reference evidence="8" key="1">
    <citation type="submission" date="2018-03" db="EMBL/GenBank/DDBJ databases">
        <authorList>
            <person name="Blom J."/>
        </authorList>
    </citation>
    <scope>NUCLEOTIDE SEQUENCE [LARGE SCALE GENOMIC DNA]</scope>
    <source>
        <strain evidence="8">KPC-SM-21</strain>
    </source>
</reference>
<keyword evidence="3" id="KW-0741">SOS mutagenesis</keyword>
<dbReference type="Gene3D" id="3.40.1170.60">
    <property type="match status" value="1"/>
</dbReference>
<dbReference type="GO" id="GO:0005829">
    <property type="term" value="C:cytosol"/>
    <property type="evidence" value="ECO:0007669"/>
    <property type="project" value="TreeGrafter"/>
</dbReference>
<keyword evidence="2" id="KW-0227">DNA damage</keyword>
<protein>
    <submittedName>
        <fullName evidence="7">DNA polymerase V subunit UmuC</fullName>
    </submittedName>
</protein>
<dbReference type="CDD" id="cd01700">
    <property type="entry name" value="PolY_Pol_V_umuC"/>
    <property type="match status" value="1"/>
</dbReference>
<dbReference type="Pfam" id="PF13438">
    <property type="entry name" value="DUF4113"/>
    <property type="match status" value="1"/>
</dbReference>
<dbReference type="Gene3D" id="1.10.150.20">
    <property type="entry name" value="5' to 3' exonuclease, C-terminal subdomain"/>
    <property type="match status" value="1"/>
</dbReference>
<dbReference type="SUPFAM" id="SSF56672">
    <property type="entry name" value="DNA/RNA polymerases"/>
    <property type="match status" value="1"/>
</dbReference>
<evidence type="ECO:0000256" key="5">
    <source>
        <dbReference type="ARBA" id="ARBA00023236"/>
    </source>
</evidence>
<feature type="domain" description="UmuC" evidence="6">
    <location>
        <begin position="10"/>
        <end position="199"/>
    </location>
</feature>
<name>A0A2U3MWW2_9GAMM</name>
<dbReference type="Pfam" id="PF11799">
    <property type="entry name" value="IMS_C"/>
    <property type="match status" value="1"/>
</dbReference>
<evidence type="ECO:0000256" key="4">
    <source>
        <dbReference type="ARBA" id="ARBA00023204"/>
    </source>
</evidence>
<dbReference type="InterPro" id="IPR050116">
    <property type="entry name" value="DNA_polymerase-Y"/>
</dbReference>
<dbReference type="GO" id="GO:0003684">
    <property type="term" value="F:damaged DNA binding"/>
    <property type="evidence" value="ECO:0007669"/>
    <property type="project" value="InterPro"/>
</dbReference>
<evidence type="ECO:0000256" key="3">
    <source>
        <dbReference type="ARBA" id="ARBA00023199"/>
    </source>
</evidence>
<evidence type="ECO:0000256" key="2">
    <source>
        <dbReference type="ARBA" id="ARBA00022763"/>
    </source>
</evidence>
<dbReference type="InterPro" id="IPR043128">
    <property type="entry name" value="Rev_trsase/Diguanyl_cyclase"/>
</dbReference>
<keyword evidence="4" id="KW-0234">DNA repair</keyword>
<keyword evidence="5" id="KW-0742">SOS response</keyword>
<organism evidence="7 8">
    <name type="scientific">Acinetobacter stercoris</name>
    <dbReference type="NCBI Taxonomy" id="2126983"/>
    <lineage>
        <taxon>Bacteria</taxon>
        <taxon>Pseudomonadati</taxon>
        <taxon>Pseudomonadota</taxon>
        <taxon>Gammaproteobacteria</taxon>
        <taxon>Moraxellales</taxon>
        <taxon>Moraxellaceae</taxon>
        <taxon>Acinetobacter</taxon>
    </lineage>
</organism>
<dbReference type="InParanoid" id="A0A2U3MWW2"/>
<dbReference type="PANTHER" id="PTHR11076:SF34">
    <property type="entry name" value="PROTEIN UMUC"/>
    <property type="match status" value="1"/>
</dbReference>
<dbReference type="FunCoup" id="A0A2U3MWW2">
    <property type="interactions" value="108"/>
</dbReference>
<dbReference type="GO" id="GO:0009432">
    <property type="term" value="P:SOS response"/>
    <property type="evidence" value="ECO:0007669"/>
    <property type="project" value="UniProtKB-KW"/>
</dbReference>
<accession>A0A2U3MWW2</accession>
<proteinExistence type="inferred from homology"/>
<dbReference type="GO" id="GO:0003887">
    <property type="term" value="F:DNA-directed DNA polymerase activity"/>
    <property type="evidence" value="ECO:0007669"/>
    <property type="project" value="TreeGrafter"/>
</dbReference>
<dbReference type="PROSITE" id="PS50173">
    <property type="entry name" value="UMUC"/>
    <property type="match status" value="1"/>
</dbReference>
<dbReference type="PANTHER" id="PTHR11076">
    <property type="entry name" value="DNA REPAIR POLYMERASE UMUC / TRANSFERASE FAMILY MEMBER"/>
    <property type="match status" value="1"/>
</dbReference>
<dbReference type="AlphaFoldDB" id="A0A2U3MWW2"/>
<dbReference type="InterPro" id="IPR017961">
    <property type="entry name" value="DNA_pol_Y-fam_little_finger"/>
</dbReference>
<evidence type="ECO:0000256" key="1">
    <source>
        <dbReference type="ARBA" id="ARBA00010945"/>
    </source>
</evidence>
<dbReference type="Gene3D" id="3.30.70.270">
    <property type="match status" value="1"/>
</dbReference>
<evidence type="ECO:0000259" key="6">
    <source>
        <dbReference type="PROSITE" id="PS50173"/>
    </source>
</evidence>
<dbReference type="OrthoDB" id="9808813at2"/>
<dbReference type="Proteomes" id="UP000245974">
    <property type="component" value="Unassembled WGS sequence"/>
</dbReference>
<comment type="similarity">
    <text evidence="1">Belongs to the DNA polymerase type-Y family.</text>
</comment>
<dbReference type="Pfam" id="PF00817">
    <property type="entry name" value="IMS"/>
    <property type="match status" value="1"/>
</dbReference>
<dbReference type="InterPro" id="IPR025188">
    <property type="entry name" value="DUF4113"/>
</dbReference>
<dbReference type="GO" id="GO:0006281">
    <property type="term" value="P:DNA repair"/>
    <property type="evidence" value="ECO:0007669"/>
    <property type="project" value="UniProtKB-KW"/>
</dbReference>
<evidence type="ECO:0000313" key="7">
    <source>
        <dbReference type="EMBL" id="SPL69922.1"/>
    </source>
</evidence>
<keyword evidence="8" id="KW-1185">Reference proteome</keyword>
<gene>
    <name evidence="7" type="ORF">KPC_1100</name>
</gene>